<dbReference type="EMBL" id="RAQU01000176">
    <property type="protein sequence ID" value="RKK02183.1"/>
    <property type="molecule type" value="Genomic_DNA"/>
</dbReference>
<accession>A0A3A9JBW4</accession>
<sequence>MPLTDDDRRDIKDQLRDIIRRSAITGQYDSPETAAALVVLVVCRELGVPQEDVPAVLQKGLQRWGGEPS</sequence>
<protein>
    <submittedName>
        <fullName evidence="1">Uncharacterized protein</fullName>
    </submittedName>
</protein>
<gene>
    <name evidence="1" type="ORF">D6Z83_21060</name>
    <name evidence="2" type="ORF">EBE87_26125</name>
</gene>
<dbReference type="InParanoid" id="A0A3A9JBW4"/>
<proteinExistence type="predicted"/>
<evidence type="ECO:0000313" key="1">
    <source>
        <dbReference type="EMBL" id="RKK02183.1"/>
    </source>
</evidence>
<evidence type="ECO:0000313" key="3">
    <source>
        <dbReference type="Proteomes" id="UP000274097"/>
    </source>
</evidence>
<dbReference type="AlphaFoldDB" id="A0A3A9JBW4"/>
<reference evidence="1 4" key="1">
    <citation type="submission" date="2018-09" db="EMBL/GenBank/DDBJ databases">
        <title>Roseomonas sp. nov., isolated from feces of Tibetan antelopes in the Qinghai-Tibet plateau, China.</title>
        <authorList>
            <person name="Tian Z."/>
        </authorList>
    </citation>
    <scope>NUCLEOTIDE SEQUENCE [LARGE SCALE GENOMIC DNA]</scope>
    <source>
        <strain evidence="2 3">Z23</strain>
        <strain evidence="1 4">Z24</strain>
    </source>
</reference>
<dbReference type="RefSeq" id="WP_120640187.1">
    <property type="nucleotide sequence ID" value="NZ_RAQU01000176.1"/>
</dbReference>
<organism evidence="1 4">
    <name type="scientific">Teichococcus wenyumeiae</name>
    <dbReference type="NCBI Taxonomy" id="2478470"/>
    <lineage>
        <taxon>Bacteria</taxon>
        <taxon>Pseudomonadati</taxon>
        <taxon>Pseudomonadota</taxon>
        <taxon>Alphaproteobacteria</taxon>
        <taxon>Acetobacterales</taxon>
        <taxon>Roseomonadaceae</taxon>
        <taxon>Roseomonas</taxon>
    </lineage>
</organism>
<evidence type="ECO:0000313" key="4">
    <source>
        <dbReference type="Proteomes" id="UP000278036"/>
    </source>
</evidence>
<keyword evidence="3" id="KW-1185">Reference proteome</keyword>
<evidence type="ECO:0000313" key="2">
    <source>
        <dbReference type="EMBL" id="RMI15354.1"/>
    </source>
</evidence>
<comment type="caution">
    <text evidence="1">The sequence shown here is derived from an EMBL/GenBank/DDBJ whole genome shotgun (WGS) entry which is preliminary data.</text>
</comment>
<dbReference type="EMBL" id="RFLX01000061">
    <property type="protein sequence ID" value="RMI15354.1"/>
    <property type="molecule type" value="Genomic_DNA"/>
</dbReference>
<dbReference type="Proteomes" id="UP000274097">
    <property type="component" value="Unassembled WGS sequence"/>
</dbReference>
<name>A0A3A9JBW4_9PROT</name>
<dbReference type="Proteomes" id="UP000278036">
    <property type="component" value="Unassembled WGS sequence"/>
</dbReference>